<evidence type="ECO:0000313" key="8">
    <source>
        <dbReference type="Proteomes" id="UP000436088"/>
    </source>
</evidence>
<proteinExistence type="predicted"/>
<dbReference type="EMBL" id="VEPZ02001782">
    <property type="protein sequence ID" value="KAE8655264.1"/>
    <property type="molecule type" value="Genomic_DNA"/>
</dbReference>
<keyword evidence="5" id="KW-0175">Coiled coil</keyword>
<evidence type="ECO:0000256" key="2">
    <source>
        <dbReference type="ARBA" id="ARBA00001968"/>
    </source>
</evidence>
<dbReference type="Pfam" id="PF02358">
    <property type="entry name" value="Trehalose_PPase"/>
    <property type="match status" value="1"/>
</dbReference>
<gene>
    <name evidence="7" type="ORF">F3Y22_tig00117034pilonHSYRG01706</name>
</gene>
<evidence type="ECO:0000256" key="1">
    <source>
        <dbReference type="ARBA" id="ARBA00000500"/>
    </source>
</evidence>
<evidence type="ECO:0000313" key="7">
    <source>
        <dbReference type="EMBL" id="KAE8655264.1"/>
    </source>
</evidence>
<sequence length="350" mass="39042">MQPDTKGHIGSRSPHTKEYLGLRSMHVKIVKNLAPCQVVSERELSLDEIALQYIESTMSDRVDIGTYNAENMRDSSKDIILSLEGKIAKLKDSAREDKEVLDQLESISHENLESLNLEKLEALKNIQEEVQAALNGFDVKSSQQDDALKSQIMALTQKILHSYGGDVDHNQALEPVRKRAMIRLTSSWTPFQHTREVKANTSRVRGAVGAIMMKAGSTDIHASNCLDSMESSSPPHNRSRNLNNDPVSNDTNVAYTTWLIRAALENVAKCFPRAIISGRSRDKVYEFVGLTELNYAVSHGMDIMGPVRQSSDDYSNNITSTDKQVSKLSALELLETFFLSMLRSCGHCSR</sequence>
<dbReference type="Proteomes" id="UP000436088">
    <property type="component" value="Unassembled WGS sequence"/>
</dbReference>
<comment type="caution">
    <text evidence="7">The sequence shown here is derived from an EMBL/GenBank/DDBJ whole genome shotgun (WGS) entry which is preliminary data.</text>
</comment>
<evidence type="ECO:0000256" key="6">
    <source>
        <dbReference type="SAM" id="MobiDB-lite"/>
    </source>
</evidence>
<keyword evidence="3" id="KW-0378">Hydrolase</keyword>
<dbReference type="GO" id="GO:0004805">
    <property type="term" value="F:trehalose-phosphatase activity"/>
    <property type="evidence" value="ECO:0007669"/>
    <property type="project" value="UniProtKB-EC"/>
</dbReference>
<accession>A0A6A2XMZ8</accession>
<reference evidence="7" key="1">
    <citation type="submission" date="2019-09" db="EMBL/GenBank/DDBJ databases">
        <title>Draft genome information of white flower Hibiscus syriacus.</title>
        <authorList>
            <person name="Kim Y.-M."/>
        </authorList>
    </citation>
    <scope>NUCLEOTIDE SEQUENCE [LARGE SCALE GENOMIC DNA]</scope>
    <source>
        <strain evidence="7">YM2019G1</strain>
    </source>
</reference>
<comment type="function">
    <text evidence="4">Removes the phosphate from trehalose 6-phosphate to produce free trehalose. Trehalose accumulation in plant may improve abiotic stress tolerance.</text>
</comment>
<keyword evidence="8" id="KW-1185">Reference proteome</keyword>
<feature type="region of interest" description="Disordered" evidence="6">
    <location>
        <begin position="225"/>
        <end position="247"/>
    </location>
</feature>
<dbReference type="AlphaFoldDB" id="A0A6A2XMZ8"/>
<name>A0A6A2XMZ8_HIBSY</name>
<dbReference type="InterPro" id="IPR044651">
    <property type="entry name" value="OTSB-like"/>
</dbReference>
<dbReference type="InterPro" id="IPR003337">
    <property type="entry name" value="Trehalose_PPase"/>
</dbReference>
<dbReference type="PANTHER" id="PTHR43768:SF27">
    <property type="entry name" value="TREHALOSE-PHOSPHATE PHOSPHATASE A"/>
    <property type="match status" value="1"/>
</dbReference>
<organism evidence="7 8">
    <name type="scientific">Hibiscus syriacus</name>
    <name type="common">Rose of Sharon</name>
    <dbReference type="NCBI Taxonomy" id="106335"/>
    <lineage>
        <taxon>Eukaryota</taxon>
        <taxon>Viridiplantae</taxon>
        <taxon>Streptophyta</taxon>
        <taxon>Embryophyta</taxon>
        <taxon>Tracheophyta</taxon>
        <taxon>Spermatophyta</taxon>
        <taxon>Magnoliopsida</taxon>
        <taxon>eudicotyledons</taxon>
        <taxon>Gunneridae</taxon>
        <taxon>Pentapetalae</taxon>
        <taxon>rosids</taxon>
        <taxon>malvids</taxon>
        <taxon>Malvales</taxon>
        <taxon>Malvaceae</taxon>
        <taxon>Malvoideae</taxon>
        <taxon>Hibiscus</taxon>
    </lineage>
</organism>
<feature type="coiled-coil region" evidence="5">
    <location>
        <begin position="87"/>
        <end position="132"/>
    </location>
</feature>
<evidence type="ECO:0000256" key="3">
    <source>
        <dbReference type="ARBA" id="ARBA00022801"/>
    </source>
</evidence>
<evidence type="ECO:0000256" key="4">
    <source>
        <dbReference type="ARBA" id="ARBA00025274"/>
    </source>
</evidence>
<dbReference type="PANTHER" id="PTHR43768">
    <property type="entry name" value="TREHALOSE 6-PHOSPHATE PHOSPHATASE"/>
    <property type="match status" value="1"/>
</dbReference>
<evidence type="ECO:0000256" key="5">
    <source>
        <dbReference type="SAM" id="Coils"/>
    </source>
</evidence>
<dbReference type="Gene3D" id="3.40.50.1000">
    <property type="entry name" value="HAD superfamily/HAD-like"/>
    <property type="match status" value="1"/>
</dbReference>
<dbReference type="InterPro" id="IPR023214">
    <property type="entry name" value="HAD_sf"/>
</dbReference>
<dbReference type="GO" id="GO:0005992">
    <property type="term" value="P:trehalose biosynthetic process"/>
    <property type="evidence" value="ECO:0007669"/>
    <property type="project" value="InterPro"/>
</dbReference>
<protein>
    <submittedName>
        <fullName evidence="7">Uncharacterized protein</fullName>
    </submittedName>
</protein>
<comment type="catalytic activity">
    <reaction evidence="1">
        <text>alpha,alpha-trehalose 6-phosphate + H2O = alpha,alpha-trehalose + phosphate</text>
        <dbReference type="Rhea" id="RHEA:23420"/>
        <dbReference type="ChEBI" id="CHEBI:15377"/>
        <dbReference type="ChEBI" id="CHEBI:16551"/>
        <dbReference type="ChEBI" id="CHEBI:43474"/>
        <dbReference type="ChEBI" id="CHEBI:58429"/>
        <dbReference type="EC" id="3.1.3.12"/>
    </reaction>
</comment>
<comment type="cofactor">
    <cofactor evidence="2">
        <name>a divalent metal cation</name>
        <dbReference type="ChEBI" id="CHEBI:60240"/>
    </cofactor>
</comment>